<keyword evidence="1" id="KW-0472">Membrane</keyword>
<dbReference type="Proteomes" id="UP000654918">
    <property type="component" value="Unassembled WGS sequence"/>
</dbReference>
<keyword evidence="1" id="KW-1133">Transmembrane helix</keyword>
<keyword evidence="3" id="KW-1185">Reference proteome</keyword>
<dbReference type="AlphaFoldDB" id="A0A8H6N0F7"/>
<evidence type="ECO:0000256" key="1">
    <source>
        <dbReference type="SAM" id="Phobius"/>
    </source>
</evidence>
<feature type="transmembrane region" description="Helical" evidence="1">
    <location>
        <begin position="52"/>
        <end position="75"/>
    </location>
</feature>
<protein>
    <submittedName>
        <fullName evidence="2">Uncharacterized protein</fullName>
    </submittedName>
</protein>
<gene>
    <name evidence="2" type="ORF">CPLU01_14301</name>
</gene>
<evidence type="ECO:0000313" key="3">
    <source>
        <dbReference type="Proteomes" id="UP000654918"/>
    </source>
</evidence>
<comment type="caution">
    <text evidence="2">The sequence shown here is derived from an EMBL/GenBank/DDBJ whole genome shotgun (WGS) entry which is preliminary data.</text>
</comment>
<dbReference type="PANTHER" id="PTHR35394">
    <property type="entry name" value="DUF3176 DOMAIN-CONTAINING PROTEIN"/>
    <property type="match status" value="1"/>
</dbReference>
<dbReference type="EMBL" id="WIGO01000371">
    <property type="protein sequence ID" value="KAF6814880.1"/>
    <property type="molecule type" value="Genomic_DNA"/>
</dbReference>
<dbReference type="PANTHER" id="PTHR35394:SF5">
    <property type="entry name" value="DUF3176 DOMAIN-CONTAINING PROTEIN"/>
    <property type="match status" value="1"/>
</dbReference>
<name>A0A8H6N0F7_9PEZI</name>
<sequence length="136" mass="15580">MLFHNEDVRVIADRLSLTLTNQMRSKLNGDNANATMKSGKVFKETLFISVRWPWLLLPLFETALTAVLLLVSIFMTRRDPLLKSSTTALMVYPLEGWERIETTVSHPQNSEKMERLAEGLRGRLVSEDGVWKFVKS</sequence>
<evidence type="ECO:0000313" key="2">
    <source>
        <dbReference type="EMBL" id="KAF6814880.1"/>
    </source>
</evidence>
<accession>A0A8H6N0F7</accession>
<organism evidence="2 3">
    <name type="scientific">Colletotrichum plurivorum</name>
    <dbReference type="NCBI Taxonomy" id="2175906"/>
    <lineage>
        <taxon>Eukaryota</taxon>
        <taxon>Fungi</taxon>
        <taxon>Dikarya</taxon>
        <taxon>Ascomycota</taxon>
        <taxon>Pezizomycotina</taxon>
        <taxon>Sordariomycetes</taxon>
        <taxon>Hypocreomycetidae</taxon>
        <taxon>Glomerellales</taxon>
        <taxon>Glomerellaceae</taxon>
        <taxon>Colletotrichum</taxon>
        <taxon>Colletotrichum orchidearum species complex</taxon>
    </lineage>
</organism>
<reference evidence="2" key="1">
    <citation type="journal article" date="2020" name="Phytopathology">
        <title>Genome Sequence Resources of Colletotrichum truncatum, C. plurivorum, C. musicola, and C. sojae: Four Species Pathogenic to Soybean (Glycine max).</title>
        <authorList>
            <person name="Rogerio F."/>
            <person name="Boufleur T.R."/>
            <person name="Ciampi-Guillardi M."/>
            <person name="Sukno S.A."/>
            <person name="Thon M.R."/>
            <person name="Massola Junior N.S."/>
            <person name="Baroncelli R."/>
        </authorList>
    </citation>
    <scope>NUCLEOTIDE SEQUENCE</scope>
    <source>
        <strain evidence="2">LFN00145</strain>
    </source>
</reference>
<keyword evidence="1" id="KW-0812">Transmembrane</keyword>
<proteinExistence type="predicted"/>